<reference evidence="2 3" key="1">
    <citation type="submission" date="2018-11" db="EMBL/GenBank/DDBJ databases">
        <title>Novel bacteria species description.</title>
        <authorList>
            <person name="Han J.-H."/>
        </authorList>
    </citation>
    <scope>NUCLEOTIDE SEQUENCE [LARGE SCALE GENOMIC DNA]</scope>
    <source>
        <strain evidence="2 3">KCTC23259</strain>
    </source>
</reference>
<dbReference type="Proteomes" id="UP001204144">
    <property type="component" value="Unassembled WGS sequence"/>
</dbReference>
<dbReference type="Gene3D" id="3.40.30.10">
    <property type="entry name" value="Glutaredoxin"/>
    <property type="match status" value="1"/>
</dbReference>
<dbReference type="GO" id="GO:0016491">
    <property type="term" value="F:oxidoreductase activity"/>
    <property type="evidence" value="ECO:0007669"/>
    <property type="project" value="InterPro"/>
</dbReference>
<keyword evidence="3" id="KW-1185">Reference proteome</keyword>
<dbReference type="EMBL" id="RJUF01000183">
    <property type="protein sequence ID" value="MCP9765447.1"/>
    <property type="molecule type" value="Genomic_DNA"/>
</dbReference>
<sequence length="208" mass="24344">MEDFDKAFWDTEIKISKPNVRIFPIPLGSKIPDFTFEKFWKSQNTILTKEGSFHKFCKSGVKVIGFLSPEWNNFNQNYIERLILCNEEISALGGQFSLFVNSESEFIETFLRNSPIKFNVCKDKEFSVARRFGVFDNNHQAWETITGISEDGPYPSIFIVNTDNEVIYSHVDIKYNSPFSFLEIAATVYNEKQKRYWKDENLIFHNRG</sequence>
<name>A0AAE3H6P4_9BACT</name>
<gene>
    <name evidence="2" type="ORF">EGI31_21130</name>
</gene>
<organism evidence="2 3">
    <name type="scientific">Lacihabitans soyangensis</name>
    <dbReference type="NCBI Taxonomy" id="869394"/>
    <lineage>
        <taxon>Bacteria</taxon>
        <taxon>Pseudomonadati</taxon>
        <taxon>Bacteroidota</taxon>
        <taxon>Cytophagia</taxon>
        <taxon>Cytophagales</taxon>
        <taxon>Leadbetterellaceae</taxon>
        <taxon>Lacihabitans</taxon>
    </lineage>
</organism>
<dbReference type="InterPro" id="IPR000866">
    <property type="entry name" value="AhpC/TSA"/>
</dbReference>
<comment type="caution">
    <text evidence="2">The sequence shown here is derived from an EMBL/GenBank/DDBJ whole genome shotgun (WGS) entry which is preliminary data.</text>
</comment>
<protein>
    <recommendedName>
        <fullName evidence="1">Alkyl hydroperoxide reductase subunit C/ Thiol specific antioxidant domain-containing protein</fullName>
    </recommendedName>
</protein>
<dbReference type="AlphaFoldDB" id="A0AAE3H6P4"/>
<dbReference type="SUPFAM" id="SSF52833">
    <property type="entry name" value="Thioredoxin-like"/>
    <property type="match status" value="1"/>
</dbReference>
<evidence type="ECO:0000313" key="2">
    <source>
        <dbReference type="EMBL" id="MCP9765447.1"/>
    </source>
</evidence>
<evidence type="ECO:0000313" key="3">
    <source>
        <dbReference type="Proteomes" id="UP001204144"/>
    </source>
</evidence>
<evidence type="ECO:0000259" key="1">
    <source>
        <dbReference type="Pfam" id="PF00578"/>
    </source>
</evidence>
<dbReference type="Pfam" id="PF00578">
    <property type="entry name" value="AhpC-TSA"/>
    <property type="match status" value="1"/>
</dbReference>
<dbReference type="InterPro" id="IPR036249">
    <property type="entry name" value="Thioredoxin-like_sf"/>
</dbReference>
<feature type="domain" description="Alkyl hydroperoxide reductase subunit C/ Thiol specific antioxidant" evidence="1">
    <location>
        <begin position="28"/>
        <end position="168"/>
    </location>
</feature>
<dbReference type="GO" id="GO:0016209">
    <property type="term" value="F:antioxidant activity"/>
    <property type="evidence" value="ECO:0007669"/>
    <property type="project" value="InterPro"/>
</dbReference>
<accession>A0AAE3H6P4</accession>
<dbReference type="RefSeq" id="WP_255039139.1">
    <property type="nucleotide sequence ID" value="NZ_RJUF01000183.1"/>
</dbReference>
<proteinExistence type="predicted"/>